<keyword evidence="3" id="KW-1185">Reference proteome</keyword>
<dbReference type="AlphaFoldDB" id="A0A2H3C7A1"/>
<organism evidence="2 3">
    <name type="scientific">Armillaria gallica</name>
    <name type="common">Bulbous honey fungus</name>
    <name type="synonym">Armillaria bulbosa</name>
    <dbReference type="NCBI Taxonomy" id="47427"/>
    <lineage>
        <taxon>Eukaryota</taxon>
        <taxon>Fungi</taxon>
        <taxon>Dikarya</taxon>
        <taxon>Basidiomycota</taxon>
        <taxon>Agaricomycotina</taxon>
        <taxon>Agaricomycetes</taxon>
        <taxon>Agaricomycetidae</taxon>
        <taxon>Agaricales</taxon>
        <taxon>Marasmiineae</taxon>
        <taxon>Physalacriaceae</taxon>
        <taxon>Armillaria</taxon>
    </lineage>
</organism>
<evidence type="ECO:0000313" key="3">
    <source>
        <dbReference type="Proteomes" id="UP000217790"/>
    </source>
</evidence>
<evidence type="ECO:0000256" key="1">
    <source>
        <dbReference type="SAM" id="Phobius"/>
    </source>
</evidence>
<proteinExistence type="predicted"/>
<protein>
    <submittedName>
        <fullName evidence="2">Uncharacterized protein</fullName>
    </submittedName>
</protein>
<keyword evidence="1" id="KW-1133">Transmembrane helix</keyword>
<reference evidence="3" key="1">
    <citation type="journal article" date="2017" name="Nat. Ecol. Evol.">
        <title>Genome expansion and lineage-specific genetic innovations in the forest pathogenic fungi Armillaria.</title>
        <authorList>
            <person name="Sipos G."/>
            <person name="Prasanna A.N."/>
            <person name="Walter M.C."/>
            <person name="O'Connor E."/>
            <person name="Balint B."/>
            <person name="Krizsan K."/>
            <person name="Kiss B."/>
            <person name="Hess J."/>
            <person name="Varga T."/>
            <person name="Slot J."/>
            <person name="Riley R."/>
            <person name="Boka B."/>
            <person name="Rigling D."/>
            <person name="Barry K."/>
            <person name="Lee J."/>
            <person name="Mihaltcheva S."/>
            <person name="LaButti K."/>
            <person name="Lipzen A."/>
            <person name="Waldron R."/>
            <person name="Moloney N.M."/>
            <person name="Sperisen C."/>
            <person name="Kredics L."/>
            <person name="Vagvoelgyi C."/>
            <person name="Patrignani A."/>
            <person name="Fitzpatrick D."/>
            <person name="Nagy I."/>
            <person name="Doyle S."/>
            <person name="Anderson J.B."/>
            <person name="Grigoriev I.V."/>
            <person name="Gueldener U."/>
            <person name="Muensterkoetter M."/>
            <person name="Nagy L.G."/>
        </authorList>
    </citation>
    <scope>NUCLEOTIDE SEQUENCE [LARGE SCALE GENOMIC DNA]</scope>
    <source>
        <strain evidence="3">Ar21-2</strain>
    </source>
</reference>
<dbReference type="EMBL" id="KZ293947">
    <property type="protein sequence ID" value="PBK78945.1"/>
    <property type="molecule type" value="Genomic_DNA"/>
</dbReference>
<feature type="transmembrane region" description="Helical" evidence="1">
    <location>
        <begin position="12"/>
        <end position="29"/>
    </location>
</feature>
<keyword evidence="1" id="KW-0472">Membrane</keyword>
<keyword evidence="1" id="KW-0812">Transmembrane</keyword>
<sequence length="69" mass="7876">MFSLTWYDCYDCVFLIVVLCDVGAIRLGIGSTFDSVEFSATLSLSFAFSHLSFGDLEFLIMFKFVTQFY</sequence>
<accession>A0A2H3C7A1</accession>
<name>A0A2H3C7A1_ARMGA</name>
<evidence type="ECO:0000313" key="2">
    <source>
        <dbReference type="EMBL" id="PBK78945.1"/>
    </source>
</evidence>
<dbReference type="InParanoid" id="A0A2H3C7A1"/>
<gene>
    <name evidence="2" type="ORF">ARMGADRAFT_1021794</name>
</gene>
<dbReference type="Proteomes" id="UP000217790">
    <property type="component" value="Unassembled WGS sequence"/>
</dbReference>
<feature type="transmembrane region" description="Helical" evidence="1">
    <location>
        <begin position="41"/>
        <end position="62"/>
    </location>
</feature>